<dbReference type="EC" id="1.2.4.1" evidence="3 9"/>
<dbReference type="EMBL" id="FNFH01000001">
    <property type="protein sequence ID" value="SDJ68942.1"/>
    <property type="molecule type" value="Genomic_DNA"/>
</dbReference>
<keyword evidence="5 9" id="KW-0560">Oxidoreductase</keyword>
<dbReference type="NCBIfam" id="TIGR00759">
    <property type="entry name" value="aceE"/>
    <property type="match status" value="1"/>
</dbReference>
<organism evidence="12 13">
    <name type="scientific">Microbulbifer yueqingensis</name>
    <dbReference type="NCBI Taxonomy" id="658219"/>
    <lineage>
        <taxon>Bacteria</taxon>
        <taxon>Pseudomonadati</taxon>
        <taxon>Pseudomonadota</taxon>
        <taxon>Gammaproteobacteria</taxon>
        <taxon>Cellvibrionales</taxon>
        <taxon>Microbulbiferaceae</taxon>
        <taxon>Microbulbifer</taxon>
    </lineage>
</organism>
<protein>
    <recommendedName>
        <fullName evidence="4 9">Pyruvate dehydrogenase E1 component</fullName>
        <ecNumber evidence="3 9">1.2.4.1</ecNumber>
    </recommendedName>
</protein>
<dbReference type="FunFam" id="3.40.50.970:FF:000011">
    <property type="entry name" value="Pyruvate dehydrogenase E1 component"/>
    <property type="match status" value="1"/>
</dbReference>
<dbReference type="Gene3D" id="3.40.50.970">
    <property type="match status" value="2"/>
</dbReference>
<comment type="catalytic activity">
    <reaction evidence="8 9">
        <text>N(6)-[(R)-lipoyl]-L-lysyl-[protein] + pyruvate + H(+) = N(6)-[(R)-S(8)-acetyldihydrolipoyl]-L-lysyl-[protein] + CO2</text>
        <dbReference type="Rhea" id="RHEA:19189"/>
        <dbReference type="Rhea" id="RHEA-COMP:10474"/>
        <dbReference type="Rhea" id="RHEA-COMP:10478"/>
        <dbReference type="ChEBI" id="CHEBI:15361"/>
        <dbReference type="ChEBI" id="CHEBI:15378"/>
        <dbReference type="ChEBI" id="CHEBI:16526"/>
        <dbReference type="ChEBI" id="CHEBI:83099"/>
        <dbReference type="ChEBI" id="CHEBI:83111"/>
        <dbReference type="EC" id="1.2.4.1"/>
    </reaction>
</comment>
<feature type="binding site" evidence="10">
    <location>
        <position position="256"/>
    </location>
    <ligand>
        <name>Mg(2+)</name>
        <dbReference type="ChEBI" id="CHEBI:18420"/>
    </ligand>
</feature>
<reference evidence="13" key="1">
    <citation type="submission" date="2016-10" db="EMBL/GenBank/DDBJ databases">
        <authorList>
            <person name="Varghese N."/>
            <person name="Submissions S."/>
        </authorList>
    </citation>
    <scope>NUCLEOTIDE SEQUENCE [LARGE SCALE GENOMIC DNA]</scope>
    <source>
        <strain evidence="13">CGMCC 1.10658</strain>
    </source>
</reference>
<evidence type="ECO:0000256" key="4">
    <source>
        <dbReference type="ARBA" id="ARBA00017172"/>
    </source>
</evidence>
<dbReference type="InterPro" id="IPR041621">
    <property type="entry name" value="PDH_E1_M"/>
</dbReference>
<gene>
    <name evidence="12" type="ORF">SAMN05216212_0709</name>
</gene>
<dbReference type="Pfam" id="PF22613">
    <property type="entry name" value="Transketolase_C_1"/>
    <property type="match status" value="1"/>
</dbReference>
<evidence type="ECO:0000256" key="5">
    <source>
        <dbReference type="ARBA" id="ARBA00023002"/>
    </source>
</evidence>
<evidence type="ECO:0000259" key="11">
    <source>
        <dbReference type="PROSITE" id="PS50003"/>
    </source>
</evidence>
<dbReference type="PIRSF" id="PIRSF000156">
    <property type="entry name" value="Pyruvate_dh_E1"/>
    <property type="match status" value="1"/>
</dbReference>
<dbReference type="AlphaFoldDB" id="A0A1G8VSH0"/>
<dbReference type="InterPro" id="IPR005474">
    <property type="entry name" value="Transketolase_N"/>
</dbReference>
<accession>A0A1G8VSH0</accession>
<keyword evidence="13" id="KW-1185">Reference proteome</keyword>
<dbReference type="PANTHER" id="PTHR43825:SF3">
    <property type="entry name" value="PYRUVATE DEHYDROGENASE E1 COMPONENT"/>
    <property type="match status" value="1"/>
</dbReference>
<evidence type="ECO:0000256" key="7">
    <source>
        <dbReference type="ARBA" id="ARBA00023317"/>
    </source>
</evidence>
<evidence type="ECO:0000256" key="8">
    <source>
        <dbReference type="ARBA" id="ARBA00051231"/>
    </source>
</evidence>
<dbReference type="STRING" id="658219.SAMN05216212_0709"/>
<evidence type="ECO:0000313" key="13">
    <source>
        <dbReference type="Proteomes" id="UP000199305"/>
    </source>
</evidence>
<dbReference type="InterPro" id="IPR009014">
    <property type="entry name" value="Transketo_C/PFOR_II"/>
</dbReference>
<dbReference type="PANTHER" id="PTHR43825">
    <property type="entry name" value="PYRUVATE DEHYDROGENASE E1 COMPONENT"/>
    <property type="match status" value="1"/>
</dbReference>
<dbReference type="Proteomes" id="UP000199305">
    <property type="component" value="Unassembled WGS sequence"/>
</dbReference>
<dbReference type="GO" id="GO:0046872">
    <property type="term" value="F:metal ion binding"/>
    <property type="evidence" value="ECO:0007669"/>
    <property type="project" value="UniProtKB-KW"/>
</dbReference>
<comment type="cofactor">
    <cofactor evidence="10">
        <name>Mg(2+)</name>
        <dbReference type="ChEBI" id="CHEBI:18420"/>
    </cofactor>
</comment>
<dbReference type="RefSeq" id="WP_091508209.1">
    <property type="nucleotide sequence ID" value="NZ_FNFH01000001.1"/>
</dbReference>
<dbReference type="SUPFAM" id="SSF52922">
    <property type="entry name" value="TK C-terminal domain-like"/>
    <property type="match status" value="1"/>
</dbReference>
<evidence type="ECO:0000256" key="9">
    <source>
        <dbReference type="PIRNR" id="PIRNR000156"/>
    </source>
</evidence>
<dbReference type="Pfam" id="PF00456">
    <property type="entry name" value="Transketolase_N"/>
    <property type="match status" value="1"/>
</dbReference>
<evidence type="ECO:0000256" key="6">
    <source>
        <dbReference type="ARBA" id="ARBA00023052"/>
    </source>
</evidence>
<feature type="domain" description="PH" evidence="11">
    <location>
        <begin position="1"/>
        <end position="22"/>
    </location>
</feature>
<evidence type="ECO:0000256" key="10">
    <source>
        <dbReference type="PIRSR" id="PIRSR000156-1"/>
    </source>
</evidence>
<keyword evidence="6 9" id="KW-0786">Thiamine pyrophosphate</keyword>
<dbReference type="PROSITE" id="PS50003">
    <property type="entry name" value="PH_DOMAIN"/>
    <property type="match status" value="1"/>
</dbReference>
<dbReference type="Pfam" id="PF17831">
    <property type="entry name" value="PDH_E1_M"/>
    <property type="match status" value="1"/>
</dbReference>
<keyword evidence="10" id="KW-0460">Magnesium</keyword>
<proteinExistence type="predicted"/>
<dbReference type="InterPro" id="IPR001849">
    <property type="entry name" value="PH_domain"/>
</dbReference>
<name>A0A1G8VSH0_9GAMM</name>
<dbReference type="InterPro" id="IPR055152">
    <property type="entry name" value="Transketolase-like_C_2"/>
</dbReference>
<dbReference type="OrthoDB" id="9759664at2"/>
<dbReference type="SUPFAM" id="SSF52518">
    <property type="entry name" value="Thiamin diphosphate-binding fold (THDP-binding)"/>
    <property type="match status" value="2"/>
</dbReference>
<evidence type="ECO:0000313" key="12">
    <source>
        <dbReference type="EMBL" id="SDJ68942.1"/>
    </source>
</evidence>
<feature type="binding site" evidence="10">
    <location>
        <position position="258"/>
    </location>
    <ligand>
        <name>Mg(2+)</name>
        <dbReference type="ChEBI" id="CHEBI:18420"/>
    </ligand>
</feature>
<dbReference type="InterPro" id="IPR035807">
    <property type="entry name" value="PDC_E1_N"/>
</dbReference>
<dbReference type="Gene3D" id="3.40.50.920">
    <property type="match status" value="1"/>
</dbReference>
<sequence>MHEETDNQETQEWLDALQAVIRYSGKERAAFILKQLSDRATDVGVKLPAAITTPYRNTIPPTAEKRMPGDLFMERRIRSLIRWNALAMVVRANSNSDSLGGHIASFSSAATLYDVGFNYFFRGNEGEERGDLIFFQGHSAPGIYARSYLEGRFDEEQLDNFRREVNGNGLSSYPHPWLMPEYWQFPTVSMGLGPIQAIYQAHIMRYLSARGLSPRGDRKVWAFLGDGECDEPETLGAISMAGRENLENLVFVVNCNLQRLDGPVRGNGKIIQELEGVFRGAGWNVIKVLWGRLWDPLLEKDDKGLLQKVMDEVVDGEMQNFKANGGAYTREHFFGKYPELLEMVKDMSDDEIMKLNRGGHDPYKVYAAYAEAMASKGKPTVILAQTVKGYGLGAAGEAAMDTHNVKKMDTEALKRFRDRFAIPITDKEIEEVPYYRPAPDSPEMKYMAERRKSLGGPVPSRSTEVAKLEIPGLDAFSALTKGSGDREISTTMAFVRLISALVKDKNMGKNVAPIVPDEARTFGMEGLFRQLGIYSSQGQKYTPVDHGQIMYYKEDKKGQVLEEGINEAGAMSAWMALATAYSNHGVPMVPFYIYYSMFGFQRIGDLAWAAGDMQARGFLIGATAGRTTLNGEGLQHQDGHSHVLSSTIPNCKSYDPAYGYDLAVIVRQGLKEMYEDRKNVFYYITIENENYLQPEMPQGVEEGIIRGIYKLEGNSRKPGKGKAAKKHVQLIGAGTILREVLAAADILADQFGVTSDIWNLTSATEAAREGQDVARWNMLHPGEKPRKAWITEQFDGNENPVIASTDYIRSYVEPLREFIDGDLTTLGTDGYGRSDSREQLRRFFEVDRNYVAIAALNGLAKQGVIDEKEVSDAIKKLNIDPEKTNPRLA</sequence>
<keyword evidence="7 9" id="KW-0670">Pyruvate</keyword>
<evidence type="ECO:0000256" key="3">
    <source>
        <dbReference type="ARBA" id="ARBA00012281"/>
    </source>
</evidence>
<comment type="function">
    <text evidence="2 9">Component of the pyruvate dehydrogenase (PDH) complex, that catalyzes the overall conversion of pyruvate to acetyl-CoA and CO(2).</text>
</comment>
<dbReference type="InterPro" id="IPR029061">
    <property type="entry name" value="THDP-binding"/>
</dbReference>
<comment type="cofactor">
    <cofactor evidence="1 9">
        <name>thiamine diphosphate</name>
        <dbReference type="ChEBI" id="CHEBI:58937"/>
    </cofactor>
</comment>
<dbReference type="InterPro" id="IPR051157">
    <property type="entry name" value="PDH/Transketolase"/>
</dbReference>
<dbReference type="InterPro" id="IPR004660">
    <property type="entry name" value="PDH_E1"/>
</dbReference>
<keyword evidence="10" id="KW-0479">Metal-binding</keyword>
<dbReference type="CDD" id="cd02017">
    <property type="entry name" value="TPP_E1_EcPDC_like"/>
    <property type="match status" value="1"/>
</dbReference>
<feature type="binding site" evidence="10">
    <location>
        <position position="226"/>
    </location>
    <ligand>
        <name>Mg(2+)</name>
        <dbReference type="ChEBI" id="CHEBI:18420"/>
    </ligand>
</feature>
<evidence type="ECO:0000256" key="1">
    <source>
        <dbReference type="ARBA" id="ARBA00001964"/>
    </source>
</evidence>
<dbReference type="GO" id="GO:0004739">
    <property type="term" value="F:pyruvate dehydrogenase (acetyl-transferring) activity"/>
    <property type="evidence" value="ECO:0007669"/>
    <property type="project" value="UniProtKB-EC"/>
</dbReference>
<evidence type="ECO:0000256" key="2">
    <source>
        <dbReference type="ARBA" id="ARBA00003157"/>
    </source>
</evidence>